<keyword evidence="4" id="KW-1003">Cell membrane</keyword>
<feature type="transmembrane region" description="Helical" evidence="14">
    <location>
        <begin position="21"/>
        <end position="42"/>
    </location>
</feature>
<dbReference type="PROSITE" id="PS50109">
    <property type="entry name" value="HIS_KIN"/>
    <property type="match status" value="1"/>
</dbReference>
<keyword evidence="9" id="KW-0418">Kinase</keyword>
<dbReference type="Proteomes" id="UP000033163">
    <property type="component" value="Chromosome I"/>
</dbReference>
<dbReference type="EMBL" id="LN831776">
    <property type="protein sequence ID" value="CQR56760.1"/>
    <property type="molecule type" value="Genomic_DNA"/>
</dbReference>
<dbReference type="InterPro" id="IPR010559">
    <property type="entry name" value="Sig_transdc_His_kin_internal"/>
</dbReference>
<comment type="catalytic activity">
    <reaction evidence="1">
        <text>ATP + protein L-histidine = ADP + protein N-phospho-L-histidine.</text>
        <dbReference type="EC" id="2.7.13.3"/>
    </reaction>
</comment>
<evidence type="ECO:0000313" key="17">
    <source>
        <dbReference type="Proteomes" id="UP000033163"/>
    </source>
</evidence>
<feature type="transmembrane region" description="Helical" evidence="14">
    <location>
        <begin position="290"/>
        <end position="313"/>
    </location>
</feature>
<proteinExistence type="predicted"/>
<reference evidence="17" key="1">
    <citation type="submission" date="2015-03" db="EMBL/GenBank/DDBJ databases">
        <authorList>
            <person name="Wibberg D."/>
        </authorList>
    </citation>
    <scope>NUCLEOTIDE SEQUENCE [LARGE SCALE GENOMIC DNA]</scope>
</reference>
<evidence type="ECO:0000256" key="4">
    <source>
        <dbReference type="ARBA" id="ARBA00022475"/>
    </source>
</evidence>
<keyword evidence="6" id="KW-0808">Transferase</keyword>
<dbReference type="RefSeq" id="WP_020427755.1">
    <property type="nucleotide sequence ID" value="NZ_AGBD01000462.1"/>
</dbReference>
<dbReference type="AlphaFoldDB" id="A0A0E4HBS9"/>
<keyword evidence="7 14" id="KW-0812">Transmembrane</keyword>
<dbReference type="GO" id="GO:0005886">
    <property type="term" value="C:plasma membrane"/>
    <property type="evidence" value="ECO:0007669"/>
    <property type="project" value="UniProtKB-SubCell"/>
</dbReference>
<evidence type="ECO:0000256" key="6">
    <source>
        <dbReference type="ARBA" id="ARBA00022679"/>
    </source>
</evidence>
<dbReference type="PRINTS" id="PR00344">
    <property type="entry name" value="BCTRLSENSOR"/>
</dbReference>
<dbReference type="PATRIC" id="fig|1073571.4.peg.4668"/>
<evidence type="ECO:0000259" key="15">
    <source>
        <dbReference type="PROSITE" id="PS50109"/>
    </source>
</evidence>
<gene>
    <name evidence="16" type="ORF">PRIO_4358</name>
</gene>
<evidence type="ECO:0000256" key="9">
    <source>
        <dbReference type="ARBA" id="ARBA00022777"/>
    </source>
</evidence>
<dbReference type="InterPro" id="IPR004358">
    <property type="entry name" value="Sig_transdc_His_kin-like_C"/>
</dbReference>
<comment type="subcellular location">
    <subcellularLocation>
        <location evidence="2">Cell membrane</location>
        <topology evidence="2">Multi-pass membrane protein</topology>
    </subcellularLocation>
</comment>
<sequence length="583" mass="65770">MRILKRKARRQAPAGQSLRTTLVMYLLVGTLLPLLIVGIVSYTSIYSILSGKIGSGISAGLQQEALVLENAIDNLDFASKQFALDGQIVEEMSSFLEEKQIYRKSQIMNSINQKINLVNFTNPYIGLTAYIMPGSDDPVLFTNMSTRRDFDPGRLPAFMRYNGADYYGPHGTMYAVGDNVVFSERRIVRVNGQHELYIYLETNYSLLRKIFNPQAYGMQVNHLLVNQNNTDIHVIDGELPASVVEAARASTGPAHEVLDGYHLFRYESLQGWKLVAAVKKSVFNSEISSWFYKMILLALSTLLFAGLLAWLIWKRIYGPLRKVNLEIIRMAENVTAPVAFTNVAEFDFVLMNFQQMKDQVNELILAVARNEKQKSQFEIEKLLSQINPHFLHNTLNTVQWLARLNGQKEIDKLVTLLVKVLHYNLGKQSIIVTIGEEIEAIRNYMELQRIRYDYEFEFNVQADETVLDAAVPRFLLQPLVENSIYHGLSDNGRVDVIITAHGPGEVQLCVRDSGTGMDEAQIAELLADDGVAGRGLGIGFSYVMRMLRTYYGEQMTLQIHSAANEGTTVSIIIPIKGKEDFDD</sequence>
<dbReference type="PANTHER" id="PTHR34220">
    <property type="entry name" value="SENSOR HISTIDINE KINASE YPDA"/>
    <property type="match status" value="1"/>
</dbReference>
<dbReference type="InterPro" id="IPR003594">
    <property type="entry name" value="HATPase_dom"/>
</dbReference>
<dbReference type="Pfam" id="PF02518">
    <property type="entry name" value="HATPase_c"/>
    <property type="match status" value="1"/>
</dbReference>
<dbReference type="KEGG" id="pri:PRIO_4358"/>
<keyword evidence="5" id="KW-0597">Phosphoprotein</keyword>
<evidence type="ECO:0000256" key="13">
    <source>
        <dbReference type="ARBA" id="ARBA00023136"/>
    </source>
</evidence>
<evidence type="ECO:0000256" key="8">
    <source>
        <dbReference type="ARBA" id="ARBA00022741"/>
    </source>
</evidence>
<dbReference type="InterPro" id="IPR005467">
    <property type="entry name" value="His_kinase_dom"/>
</dbReference>
<evidence type="ECO:0000256" key="14">
    <source>
        <dbReference type="SAM" id="Phobius"/>
    </source>
</evidence>
<evidence type="ECO:0000256" key="5">
    <source>
        <dbReference type="ARBA" id="ARBA00022553"/>
    </source>
</evidence>
<evidence type="ECO:0000256" key="2">
    <source>
        <dbReference type="ARBA" id="ARBA00004651"/>
    </source>
</evidence>
<evidence type="ECO:0000256" key="10">
    <source>
        <dbReference type="ARBA" id="ARBA00022840"/>
    </source>
</evidence>
<dbReference type="HOGENOM" id="CLU_020473_6_0_9"/>
<keyword evidence="10" id="KW-0067">ATP-binding</keyword>
<dbReference type="GO" id="GO:0000155">
    <property type="term" value="F:phosphorelay sensor kinase activity"/>
    <property type="evidence" value="ECO:0007669"/>
    <property type="project" value="InterPro"/>
</dbReference>
<dbReference type="Gene3D" id="3.30.565.10">
    <property type="entry name" value="Histidine kinase-like ATPase, C-terminal domain"/>
    <property type="match status" value="1"/>
</dbReference>
<keyword evidence="8" id="KW-0547">Nucleotide-binding</keyword>
<evidence type="ECO:0000256" key="1">
    <source>
        <dbReference type="ARBA" id="ARBA00000085"/>
    </source>
</evidence>
<dbReference type="PANTHER" id="PTHR34220:SF11">
    <property type="entry name" value="SENSOR PROTEIN KINASE HPTS"/>
    <property type="match status" value="1"/>
</dbReference>
<dbReference type="Pfam" id="PF06580">
    <property type="entry name" value="His_kinase"/>
    <property type="match status" value="1"/>
</dbReference>
<evidence type="ECO:0000256" key="7">
    <source>
        <dbReference type="ARBA" id="ARBA00022692"/>
    </source>
</evidence>
<keyword evidence="13 14" id="KW-0472">Membrane</keyword>
<keyword evidence="12" id="KW-0902">Two-component regulatory system</keyword>
<dbReference type="Gene3D" id="6.10.340.10">
    <property type="match status" value="1"/>
</dbReference>
<dbReference type="EC" id="2.7.13.3" evidence="3"/>
<evidence type="ECO:0000256" key="3">
    <source>
        <dbReference type="ARBA" id="ARBA00012438"/>
    </source>
</evidence>
<evidence type="ECO:0000256" key="11">
    <source>
        <dbReference type="ARBA" id="ARBA00022989"/>
    </source>
</evidence>
<dbReference type="SUPFAM" id="SSF55874">
    <property type="entry name" value="ATPase domain of HSP90 chaperone/DNA topoisomerase II/histidine kinase"/>
    <property type="match status" value="1"/>
</dbReference>
<feature type="domain" description="Histidine kinase" evidence="15">
    <location>
        <begin position="475"/>
        <end position="577"/>
    </location>
</feature>
<dbReference type="InterPro" id="IPR036890">
    <property type="entry name" value="HATPase_C_sf"/>
</dbReference>
<keyword evidence="11 14" id="KW-1133">Transmembrane helix</keyword>
<protein>
    <recommendedName>
        <fullName evidence="3">histidine kinase</fullName>
        <ecNumber evidence="3">2.7.13.3</ecNumber>
    </recommendedName>
</protein>
<evidence type="ECO:0000256" key="12">
    <source>
        <dbReference type="ARBA" id="ARBA00023012"/>
    </source>
</evidence>
<dbReference type="SMART" id="SM00387">
    <property type="entry name" value="HATPase_c"/>
    <property type="match status" value="1"/>
</dbReference>
<dbReference type="InterPro" id="IPR050640">
    <property type="entry name" value="Bact_2-comp_sensor_kinase"/>
</dbReference>
<accession>A0A0E4HBS9</accession>
<dbReference type="GO" id="GO:0005524">
    <property type="term" value="F:ATP binding"/>
    <property type="evidence" value="ECO:0007669"/>
    <property type="project" value="UniProtKB-KW"/>
</dbReference>
<organism evidence="16 17">
    <name type="scientific">Paenibacillus riograndensis SBR5</name>
    <dbReference type="NCBI Taxonomy" id="1073571"/>
    <lineage>
        <taxon>Bacteria</taxon>
        <taxon>Bacillati</taxon>
        <taxon>Bacillota</taxon>
        <taxon>Bacilli</taxon>
        <taxon>Bacillales</taxon>
        <taxon>Paenibacillaceae</taxon>
        <taxon>Paenibacillus</taxon>
        <taxon>Paenibacillus sonchi group</taxon>
    </lineage>
</organism>
<evidence type="ECO:0000313" key="16">
    <source>
        <dbReference type="EMBL" id="CQR56760.1"/>
    </source>
</evidence>
<name>A0A0E4HBS9_9BACL</name>